<dbReference type="KEGG" id="cmax:111467609"/>
<feature type="region of interest" description="Disordered" evidence="7">
    <location>
        <begin position="204"/>
        <end position="228"/>
    </location>
</feature>
<dbReference type="AlphaFoldDB" id="A0A6J1HZD6"/>
<evidence type="ECO:0000256" key="3">
    <source>
        <dbReference type="ARBA" id="ARBA00023015"/>
    </source>
</evidence>
<dbReference type="PROSITE" id="PS51754">
    <property type="entry name" value="OVATE"/>
    <property type="match status" value="1"/>
</dbReference>
<organism evidence="9 10">
    <name type="scientific">Cucurbita maxima</name>
    <name type="common">Pumpkin</name>
    <name type="synonym">Winter squash</name>
    <dbReference type="NCBI Taxonomy" id="3661"/>
    <lineage>
        <taxon>Eukaryota</taxon>
        <taxon>Viridiplantae</taxon>
        <taxon>Streptophyta</taxon>
        <taxon>Embryophyta</taxon>
        <taxon>Tracheophyta</taxon>
        <taxon>Spermatophyta</taxon>
        <taxon>Magnoliopsida</taxon>
        <taxon>eudicotyledons</taxon>
        <taxon>Gunneridae</taxon>
        <taxon>Pentapetalae</taxon>
        <taxon>rosids</taxon>
        <taxon>fabids</taxon>
        <taxon>Cucurbitales</taxon>
        <taxon>Cucurbitaceae</taxon>
        <taxon>Cucurbiteae</taxon>
        <taxon>Cucurbita</taxon>
    </lineage>
</organism>
<dbReference type="PANTHER" id="PTHR33057">
    <property type="entry name" value="TRANSCRIPTION REPRESSOR OFP7-RELATED"/>
    <property type="match status" value="1"/>
</dbReference>
<name>A0A6J1HZD6_CUCMA</name>
<evidence type="ECO:0000256" key="4">
    <source>
        <dbReference type="ARBA" id="ARBA00023163"/>
    </source>
</evidence>
<proteinExistence type="predicted"/>
<dbReference type="OrthoDB" id="689823at2759"/>
<dbReference type="GeneID" id="111467609"/>
<keyword evidence="9" id="KW-1185">Reference proteome</keyword>
<sequence length="270" mass="30063">MAADHNKKKNLMKFPSIFKSRAGDAYSTKPWDWPSCKHPKTDSFRAQNNNVVFKTVNSIFFEDRDFDSSLFTNSSATNSTVTDSDDRDILDGDSLETVVRGARSERLFFEPEDTSSILEKSKPIESEPPLGFKESSIVSIESANPYEDFRKSMGEMVESLGVRDWDGLEELLGWYLKANWKNNHGFIIGAFVDLLIHILLASSSSSSSSSSTSTSTSTSSTSCSNSDSNYYSCTELSSYSCASSLRSLDRSIQQEAAEEEDDDDNIREIV</sequence>
<dbReference type="NCBIfam" id="TIGR01568">
    <property type="entry name" value="A_thal_3678"/>
    <property type="match status" value="1"/>
</dbReference>
<keyword evidence="2 6" id="KW-0678">Repressor</keyword>
<evidence type="ECO:0000313" key="9">
    <source>
        <dbReference type="Proteomes" id="UP000504608"/>
    </source>
</evidence>
<evidence type="ECO:0000259" key="8">
    <source>
        <dbReference type="PROSITE" id="PS51754"/>
    </source>
</evidence>
<dbReference type="Proteomes" id="UP000504608">
    <property type="component" value="Unplaced"/>
</dbReference>
<dbReference type="GO" id="GO:0005634">
    <property type="term" value="C:nucleus"/>
    <property type="evidence" value="ECO:0007669"/>
    <property type="project" value="UniProtKB-SubCell"/>
</dbReference>
<keyword evidence="5 6" id="KW-0539">Nucleus</keyword>
<evidence type="ECO:0000313" key="10">
    <source>
        <dbReference type="RefSeq" id="XP_022968344.1"/>
    </source>
</evidence>
<dbReference type="InterPro" id="IPR006458">
    <property type="entry name" value="Ovate_C"/>
</dbReference>
<feature type="domain" description="OVATE" evidence="8">
    <location>
        <begin position="138"/>
        <end position="197"/>
    </location>
</feature>
<evidence type="ECO:0000256" key="6">
    <source>
        <dbReference type="RuleBase" id="RU367028"/>
    </source>
</evidence>
<protein>
    <recommendedName>
        <fullName evidence="6">Transcription repressor</fullName>
    </recommendedName>
    <alternativeName>
        <fullName evidence="6">Ovate family protein</fullName>
    </alternativeName>
</protein>
<dbReference type="Pfam" id="PF04844">
    <property type="entry name" value="Ovate"/>
    <property type="match status" value="1"/>
</dbReference>
<keyword evidence="3 6" id="KW-0805">Transcription regulation</keyword>
<keyword evidence="4 6" id="KW-0804">Transcription</keyword>
<gene>
    <name evidence="10" type="primary">LOC111467609</name>
</gene>
<reference evidence="10" key="1">
    <citation type="submission" date="2025-08" db="UniProtKB">
        <authorList>
            <consortium name="RefSeq"/>
        </authorList>
    </citation>
    <scope>IDENTIFICATION</scope>
    <source>
        <tissue evidence="10">Young leaves</tissue>
    </source>
</reference>
<evidence type="ECO:0000256" key="1">
    <source>
        <dbReference type="ARBA" id="ARBA00004123"/>
    </source>
</evidence>
<dbReference type="GO" id="GO:0045892">
    <property type="term" value="P:negative regulation of DNA-templated transcription"/>
    <property type="evidence" value="ECO:0007669"/>
    <property type="project" value="UniProtKB-UniRule"/>
</dbReference>
<dbReference type="InterPro" id="IPR038933">
    <property type="entry name" value="Ovate"/>
</dbReference>
<evidence type="ECO:0000256" key="2">
    <source>
        <dbReference type="ARBA" id="ARBA00022491"/>
    </source>
</evidence>
<accession>A0A6J1HZD6</accession>
<evidence type="ECO:0000256" key="7">
    <source>
        <dbReference type="SAM" id="MobiDB-lite"/>
    </source>
</evidence>
<comment type="subcellular location">
    <subcellularLocation>
        <location evidence="1 6">Nucleus</location>
    </subcellularLocation>
</comment>
<dbReference type="PANTHER" id="PTHR33057:SF26">
    <property type="entry name" value="TRANSCRIPTION REPRESSOR OFP13"/>
    <property type="match status" value="1"/>
</dbReference>
<evidence type="ECO:0000256" key="5">
    <source>
        <dbReference type="ARBA" id="ARBA00023242"/>
    </source>
</evidence>
<dbReference type="RefSeq" id="XP_022968344.1">
    <property type="nucleotide sequence ID" value="XM_023112576.1"/>
</dbReference>
<comment type="function">
    <text evidence="6">Transcriptional repressor that regulates multiple aspects of plant growth and development.</text>
</comment>